<feature type="domain" description="HTH cro/C1-type" evidence="2">
    <location>
        <begin position="7"/>
        <end position="61"/>
    </location>
</feature>
<dbReference type="SUPFAM" id="SSF51182">
    <property type="entry name" value="RmlC-like cupins"/>
    <property type="match status" value="1"/>
</dbReference>
<accession>A0A365YJ18</accession>
<evidence type="ECO:0000313" key="4">
    <source>
        <dbReference type="Proteomes" id="UP000252167"/>
    </source>
</evidence>
<dbReference type="GO" id="GO:0003677">
    <property type="term" value="F:DNA binding"/>
    <property type="evidence" value="ECO:0007669"/>
    <property type="project" value="UniProtKB-KW"/>
</dbReference>
<keyword evidence="1" id="KW-0238">DNA-binding</keyword>
<dbReference type="RefSeq" id="WP_113606623.1">
    <property type="nucleotide sequence ID" value="NZ_CM125969.1"/>
</dbReference>
<organism evidence="3 4">
    <name type="scientific">Glutamicibacter soli</name>
    <dbReference type="NCBI Taxonomy" id="453836"/>
    <lineage>
        <taxon>Bacteria</taxon>
        <taxon>Bacillati</taxon>
        <taxon>Actinomycetota</taxon>
        <taxon>Actinomycetes</taxon>
        <taxon>Micrococcales</taxon>
        <taxon>Micrococcaceae</taxon>
        <taxon>Glutamicibacter</taxon>
    </lineage>
</organism>
<dbReference type="InterPro" id="IPR010982">
    <property type="entry name" value="Lambda_DNA-bd_dom_sf"/>
</dbReference>
<dbReference type="SMART" id="SM00530">
    <property type="entry name" value="HTH_XRE"/>
    <property type="match status" value="1"/>
</dbReference>
<dbReference type="InterPro" id="IPR011051">
    <property type="entry name" value="RmlC_Cupin_sf"/>
</dbReference>
<evidence type="ECO:0000313" key="3">
    <source>
        <dbReference type="EMBL" id="RBM02618.1"/>
    </source>
</evidence>
<name>A0A365YJ18_9MICC</name>
<dbReference type="PANTHER" id="PTHR46797">
    <property type="entry name" value="HTH-TYPE TRANSCRIPTIONAL REGULATOR"/>
    <property type="match status" value="1"/>
</dbReference>
<dbReference type="GO" id="GO:0003700">
    <property type="term" value="F:DNA-binding transcription factor activity"/>
    <property type="evidence" value="ECO:0007669"/>
    <property type="project" value="TreeGrafter"/>
</dbReference>
<comment type="caution">
    <text evidence="3">The sequence shown here is derived from an EMBL/GenBank/DDBJ whole genome shotgun (WGS) entry which is preliminary data.</text>
</comment>
<sequence>MSFPLRVRRLRQAKGLKANELAESAGISASMLSQVERGLVDPSLETLRQIAQVLDVPLFELFVPEVDREQMHVLRAGDEMTLTTSSGDLKYRRKSTVGKQLEVLAGELLPGGVSRETVWSHEAEECIVVTRGRLVIETDRERLELSEGDSCHFNSRIPHRFVNDTEEGVGFIVAVTPPSH</sequence>
<dbReference type="GO" id="GO:0005829">
    <property type="term" value="C:cytosol"/>
    <property type="evidence" value="ECO:0007669"/>
    <property type="project" value="TreeGrafter"/>
</dbReference>
<dbReference type="CDD" id="cd00093">
    <property type="entry name" value="HTH_XRE"/>
    <property type="match status" value="1"/>
</dbReference>
<dbReference type="Pfam" id="PF01381">
    <property type="entry name" value="HTH_3"/>
    <property type="match status" value="1"/>
</dbReference>
<evidence type="ECO:0000259" key="2">
    <source>
        <dbReference type="PROSITE" id="PS50943"/>
    </source>
</evidence>
<dbReference type="InterPro" id="IPR013096">
    <property type="entry name" value="Cupin_2"/>
</dbReference>
<dbReference type="Gene3D" id="1.10.260.40">
    <property type="entry name" value="lambda repressor-like DNA-binding domains"/>
    <property type="match status" value="1"/>
</dbReference>
<proteinExistence type="predicted"/>
<dbReference type="InterPro" id="IPR014710">
    <property type="entry name" value="RmlC-like_jellyroll"/>
</dbReference>
<dbReference type="InterPro" id="IPR001387">
    <property type="entry name" value="Cro/C1-type_HTH"/>
</dbReference>
<reference evidence="3 4" key="1">
    <citation type="submission" date="2018-01" db="EMBL/GenBank/DDBJ databases">
        <title>Glutamicibacter soli strain NHPC-3 Whole genome sequence and assembly.</title>
        <authorList>
            <person name="Choudhury P."/>
            <person name="Gupta D."/>
            <person name="Sengupta K."/>
            <person name="Jawed A."/>
            <person name="Sultana N."/>
            <person name="Saha P."/>
        </authorList>
    </citation>
    <scope>NUCLEOTIDE SEQUENCE [LARGE SCALE GENOMIC DNA]</scope>
    <source>
        <strain evidence="3 4">NHPC-3</strain>
    </source>
</reference>
<evidence type="ECO:0000256" key="1">
    <source>
        <dbReference type="ARBA" id="ARBA00023125"/>
    </source>
</evidence>
<dbReference type="EMBL" id="POAF01000002">
    <property type="protein sequence ID" value="RBM02618.1"/>
    <property type="molecule type" value="Genomic_DNA"/>
</dbReference>
<dbReference type="CDD" id="cd02209">
    <property type="entry name" value="cupin_XRE_C"/>
    <property type="match status" value="1"/>
</dbReference>
<dbReference type="SUPFAM" id="SSF47413">
    <property type="entry name" value="lambda repressor-like DNA-binding domains"/>
    <property type="match status" value="1"/>
</dbReference>
<dbReference type="Pfam" id="PF07883">
    <property type="entry name" value="Cupin_2"/>
    <property type="match status" value="1"/>
</dbReference>
<dbReference type="PROSITE" id="PS50943">
    <property type="entry name" value="HTH_CROC1"/>
    <property type="match status" value="1"/>
</dbReference>
<keyword evidence="4" id="KW-1185">Reference proteome</keyword>
<dbReference type="InterPro" id="IPR050807">
    <property type="entry name" value="TransReg_Diox_bact_type"/>
</dbReference>
<dbReference type="AlphaFoldDB" id="A0A365YJ18"/>
<dbReference type="Proteomes" id="UP000252167">
    <property type="component" value="Unassembled WGS sequence"/>
</dbReference>
<protein>
    <submittedName>
        <fullName evidence="3">XRE family transcriptional regulator</fullName>
    </submittedName>
</protein>
<dbReference type="PANTHER" id="PTHR46797:SF1">
    <property type="entry name" value="METHYLPHOSPHONATE SYNTHASE"/>
    <property type="match status" value="1"/>
</dbReference>
<gene>
    <name evidence="3" type="ORF">C1H84_04045</name>
</gene>
<dbReference type="Gene3D" id="2.60.120.10">
    <property type="entry name" value="Jelly Rolls"/>
    <property type="match status" value="1"/>
</dbReference>